<dbReference type="PANTHER" id="PTHR48111">
    <property type="entry name" value="REGULATOR OF RPOS"/>
    <property type="match status" value="1"/>
</dbReference>
<dbReference type="InterPro" id="IPR001867">
    <property type="entry name" value="OmpR/PhoB-type_DNA-bd"/>
</dbReference>
<feature type="domain" description="OmpR/PhoB-type" evidence="5">
    <location>
        <begin position="124"/>
        <end position="219"/>
    </location>
</feature>
<feature type="domain" description="Response regulatory" evidence="4">
    <location>
        <begin position="2"/>
        <end position="116"/>
    </location>
</feature>
<dbReference type="Pfam" id="PF00486">
    <property type="entry name" value="Trans_reg_C"/>
    <property type="match status" value="1"/>
</dbReference>
<comment type="caution">
    <text evidence="6">The sequence shown here is derived from an EMBL/GenBank/DDBJ whole genome shotgun (WGS) entry which is preliminary data.</text>
</comment>
<evidence type="ECO:0000259" key="5">
    <source>
        <dbReference type="PROSITE" id="PS51755"/>
    </source>
</evidence>
<dbReference type="GO" id="GO:0005829">
    <property type="term" value="C:cytosol"/>
    <property type="evidence" value="ECO:0007669"/>
    <property type="project" value="TreeGrafter"/>
</dbReference>
<dbReference type="SMART" id="SM00862">
    <property type="entry name" value="Trans_reg_C"/>
    <property type="match status" value="1"/>
</dbReference>
<evidence type="ECO:0000313" key="7">
    <source>
        <dbReference type="Proteomes" id="UP000317881"/>
    </source>
</evidence>
<dbReference type="GO" id="GO:0032993">
    <property type="term" value="C:protein-DNA complex"/>
    <property type="evidence" value="ECO:0007669"/>
    <property type="project" value="TreeGrafter"/>
</dbReference>
<dbReference type="Proteomes" id="UP000317881">
    <property type="component" value="Unassembled WGS sequence"/>
</dbReference>
<dbReference type="PROSITE" id="PS51755">
    <property type="entry name" value="OMPR_PHOB"/>
    <property type="match status" value="1"/>
</dbReference>
<dbReference type="PROSITE" id="PS50110">
    <property type="entry name" value="RESPONSE_REGULATORY"/>
    <property type="match status" value="1"/>
</dbReference>
<dbReference type="GO" id="GO:0000976">
    <property type="term" value="F:transcription cis-regulatory region binding"/>
    <property type="evidence" value="ECO:0007669"/>
    <property type="project" value="TreeGrafter"/>
</dbReference>
<dbReference type="CDD" id="cd00383">
    <property type="entry name" value="trans_reg_C"/>
    <property type="match status" value="1"/>
</dbReference>
<evidence type="ECO:0000313" key="6">
    <source>
        <dbReference type="EMBL" id="GEC09816.1"/>
    </source>
</evidence>
<evidence type="ECO:0000256" key="3">
    <source>
        <dbReference type="PROSITE-ProRule" id="PRU01091"/>
    </source>
</evidence>
<dbReference type="SMART" id="SM00448">
    <property type="entry name" value="REC"/>
    <property type="match status" value="1"/>
</dbReference>
<evidence type="ECO:0000256" key="1">
    <source>
        <dbReference type="ARBA" id="ARBA00023125"/>
    </source>
</evidence>
<dbReference type="RefSeq" id="WP_141314834.1">
    <property type="nucleotide sequence ID" value="NZ_BJND01000082.1"/>
</dbReference>
<name>A0A4Y3VXS4_9ACTN</name>
<dbReference type="InterPro" id="IPR036388">
    <property type="entry name" value="WH-like_DNA-bd_sf"/>
</dbReference>
<organism evidence="6 7">
    <name type="scientific">Streptomyces spinoverrucosus</name>
    <dbReference type="NCBI Taxonomy" id="284043"/>
    <lineage>
        <taxon>Bacteria</taxon>
        <taxon>Bacillati</taxon>
        <taxon>Actinomycetota</taxon>
        <taxon>Actinomycetes</taxon>
        <taxon>Kitasatosporales</taxon>
        <taxon>Streptomycetaceae</taxon>
        <taxon>Streptomyces</taxon>
    </lineage>
</organism>
<dbReference type="Gene3D" id="3.40.50.2300">
    <property type="match status" value="1"/>
</dbReference>
<gene>
    <name evidence="6" type="primary">cutR_2</name>
    <name evidence="6" type="ORF">SSP24_74710</name>
</gene>
<dbReference type="InterPro" id="IPR011006">
    <property type="entry name" value="CheY-like_superfamily"/>
</dbReference>
<evidence type="ECO:0000259" key="4">
    <source>
        <dbReference type="PROSITE" id="PS50110"/>
    </source>
</evidence>
<accession>A0A4Y3VXS4</accession>
<keyword evidence="2" id="KW-0597">Phosphoprotein</keyword>
<dbReference type="GO" id="GO:0006355">
    <property type="term" value="P:regulation of DNA-templated transcription"/>
    <property type="evidence" value="ECO:0007669"/>
    <property type="project" value="InterPro"/>
</dbReference>
<dbReference type="OrthoDB" id="9802426at2"/>
<dbReference type="Gene3D" id="1.10.10.10">
    <property type="entry name" value="Winged helix-like DNA-binding domain superfamily/Winged helix DNA-binding domain"/>
    <property type="match status" value="1"/>
</dbReference>
<reference evidence="6 7" key="1">
    <citation type="submission" date="2019-06" db="EMBL/GenBank/DDBJ databases">
        <title>Whole genome shotgun sequence of Streptomyces spinoverrucosus NBRC 14228.</title>
        <authorList>
            <person name="Hosoyama A."/>
            <person name="Uohara A."/>
            <person name="Ohji S."/>
            <person name="Ichikawa N."/>
        </authorList>
    </citation>
    <scope>NUCLEOTIDE SEQUENCE [LARGE SCALE GENOMIC DNA]</scope>
    <source>
        <strain evidence="6 7">NBRC 14228</strain>
    </source>
</reference>
<keyword evidence="7" id="KW-1185">Reference proteome</keyword>
<dbReference type="GO" id="GO:0000156">
    <property type="term" value="F:phosphorelay response regulator activity"/>
    <property type="evidence" value="ECO:0007669"/>
    <property type="project" value="TreeGrafter"/>
</dbReference>
<dbReference type="PANTHER" id="PTHR48111:SF36">
    <property type="entry name" value="TRANSCRIPTIONAL REGULATORY PROTEIN CUTR"/>
    <property type="match status" value="1"/>
</dbReference>
<dbReference type="EMBL" id="BJND01000082">
    <property type="protein sequence ID" value="GEC09816.1"/>
    <property type="molecule type" value="Genomic_DNA"/>
</dbReference>
<dbReference type="InterPro" id="IPR001789">
    <property type="entry name" value="Sig_transdc_resp-reg_receiver"/>
</dbReference>
<protein>
    <submittedName>
        <fullName evidence="6">Transcriptional regulatory protein CutR</fullName>
    </submittedName>
</protein>
<dbReference type="Gene3D" id="6.10.250.690">
    <property type="match status" value="1"/>
</dbReference>
<feature type="DNA-binding region" description="OmpR/PhoB-type" evidence="3">
    <location>
        <begin position="124"/>
        <end position="219"/>
    </location>
</feature>
<sequence>MRVLLVEDEPYLAEAVAAGLRRESIAVDLAMDGEAALERLAVHTYDVVVLDRDLPRKHGDDVCRQMQKETRACRVLMLTAAGSLRDKLTGFEAGADDYLAKPFDFPELVARIRALQRRAATPTPPVLERAGLRVDAFRHEAYRDGRLLRLTRKEFAVLEILMHAEGGVISAEQLLEKAWDEHADPFTNAVRITVSTLRRKLGEPPLVHTMTGVGYYLAEPR</sequence>
<keyword evidence="1 3" id="KW-0238">DNA-binding</keyword>
<proteinExistence type="predicted"/>
<dbReference type="Pfam" id="PF00072">
    <property type="entry name" value="Response_reg"/>
    <property type="match status" value="1"/>
</dbReference>
<dbReference type="InterPro" id="IPR039420">
    <property type="entry name" value="WalR-like"/>
</dbReference>
<feature type="modified residue" description="4-aspartylphosphate" evidence="2">
    <location>
        <position position="51"/>
    </location>
</feature>
<dbReference type="SUPFAM" id="SSF52172">
    <property type="entry name" value="CheY-like"/>
    <property type="match status" value="1"/>
</dbReference>
<dbReference type="AlphaFoldDB" id="A0A4Y3VXS4"/>
<evidence type="ECO:0000256" key="2">
    <source>
        <dbReference type="PROSITE-ProRule" id="PRU00169"/>
    </source>
</evidence>